<dbReference type="InterPro" id="IPR036388">
    <property type="entry name" value="WH-like_DNA-bd_sf"/>
</dbReference>
<proteinExistence type="predicted"/>
<evidence type="ECO:0000259" key="4">
    <source>
        <dbReference type="PROSITE" id="PS50949"/>
    </source>
</evidence>
<dbReference type="SUPFAM" id="SSF46785">
    <property type="entry name" value="Winged helix' DNA-binding domain"/>
    <property type="match status" value="1"/>
</dbReference>
<dbReference type="CDD" id="cd07377">
    <property type="entry name" value="WHTH_GntR"/>
    <property type="match status" value="1"/>
</dbReference>
<sequence length="198" mass="21492">MKSESQDWLRPRALYESVAESLRTRIFAHEFVPGCPLDENELARSYGVSRTPVREALKVLGREGLVDIEPRRGCCVAELSAADVAGLLSVIAMLGLHAVREAAHNGLQPAKPAGLAELLECGGNRYLTDTILRLNDKVQLACGPQFSAADAALLAVAMPALSAALAQRQPHRAEHLWTTYAQDRHWLAARHIASLPEG</sequence>
<reference evidence="5 6" key="1">
    <citation type="submission" date="2018-06" db="EMBL/GenBank/DDBJ databases">
        <title>Azoarcus communis strain SWub3 genome.</title>
        <authorList>
            <person name="Zorraquino Salvo V."/>
            <person name="Toubiana D."/>
            <person name="Blumwald E."/>
        </authorList>
    </citation>
    <scope>NUCLEOTIDE SEQUENCE [LARGE SCALE GENOMIC DNA]</scope>
    <source>
        <strain evidence="5 6">SWub3</strain>
    </source>
</reference>
<dbReference type="Gene3D" id="1.10.10.10">
    <property type="entry name" value="Winged helix-like DNA-binding domain superfamily/Winged helix DNA-binding domain"/>
    <property type="match status" value="1"/>
</dbReference>
<dbReference type="AlphaFoldDB" id="A0A323V4W6"/>
<evidence type="ECO:0000313" key="6">
    <source>
        <dbReference type="Proteomes" id="UP000248259"/>
    </source>
</evidence>
<dbReference type="Proteomes" id="UP000248259">
    <property type="component" value="Unassembled WGS sequence"/>
</dbReference>
<gene>
    <name evidence="5" type="ORF">DNK49_02875</name>
</gene>
<organism evidence="5 6">
    <name type="scientific">Parazoarcus communis SWub3 = DSM 12120</name>
    <dbReference type="NCBI Taxonomy" id="1121029"/>
    <lineage>
        <taxon>Bacteria</taxon>
        <taxon>Pseudomonadati</taxon>
        <taxon>Pseudomonadota</taxon>
        <taxon>Betaproteobacteria</taxon>
        <taxon>Rhodocyclales</taxon>
        <taxon>Zoogloeaceae</taxon>
        <taxon>Parazoarcus</taxon>
    </lineage>
</organism>
<dbReference type="PANTHER" id="PTHR43537:SF5">
    <property type="entry name" value="UXU OPERON TRANSCRIPTIONAL REGULATOR"/>
    <property type="match status" value="1"/>
</dbReference>
<feature type="domain" description="HTH gntR-type" evidence="4">
    <location>
        <begin position="12"/>
        <end position="79"/>
    </location>
</feature>
<keyword evidence="2" id="KW-0238">DNA-binding</keyword>
<dbReference type="OrthoDB" id="9799812at2"/>
<keyword evidence="3" id="KW-0804">Transcription</keyword>
<dbReference type="InterPro" id="IPR000524">
    <property type="entry name" value="Tscrpt_reg_HTH_GntR"/>
</dbReference>
<evidence type="ECO:0000256" key="1">
    <source>
        <dbReference type="ARBA" id="ARBA00023015"/>
    </source>
</evidence>
<dbReference type="InterPro" id="IPR036390">
    <property type="entry name" value="WH_DNA-bd_sf"/>
</dbReference>
<evidence type="ECO:0000256" key="2">
    <source>
        <dbReference type="ARBA" id="ARBA00023125"/>
    </source>
</evidence>
<dbReference type="GO" id="GO:0003677">
    <property type="term" value="F:DNA binding"/>
    <property type="evidence" value="ECO:0007669"/>
    <property type="project" value="UniProtKB-KW"/>
</dbReference>
<evidence type="ECO:0000313" key="5">
    <source>
        <dbReference type="EMBL" id="PZA18486.1"/>
    </source>
</evidence>
<dbReference type="PROSITE" id="PS50949">
    <property type="entry name" value="HTH_GNTR"/>
    <property type="match status" value="1"/>
</dbReference>
<protein>
    <recommendedName>
        <fullName evidence="4">HTH gntR-type domain-containing protein</fullName>
    </recommendedName>
</protein>
<dbReference type="SMART" id="SM00345">
    <property type="entry name" value="HTH_GNTR"/>
    <property type="match status" value="1"/>
</dbReference>
<keyword evidence="1" id="KW-0805">Transcription regulation</keyword>
<dbReference type="RefSeq" id="WP_110522785.1">
    <property type="nucleotide sequence ID" value="NZ_QKOE01000001.1"/>
</dbReference>
<keyword evidence="6" id="KW-1185">Reference proteome</keyword>
<name>A0A323V4W6_9RHOO</name>
<dbReference type="PANTHER" id="PTHR43537">
    <property type="entry name" value="TRANSCRIPTIONAL REGULATOR, GNTR FAMILY"/>
    <property type="match status" value="1"/>
</dbReference>
<dbReference type="Pfam" id="PF00392">
    <property type="entry name" value="GntR"/>
    <property type="match status" value="1"/>
</dbReference>
<comment type="caution">
    <text evidence="5">The sequence shown here is derived from an EMBL/GenBank/DDBJ whole genome shotgun (WGS) entry which is preliminary data.</text>
</comment>
<accession>A0A323V4W6</accession>
<evidence type="ECO:0000256" key="3">
    <source>
        <dbReference type="ARBA" id="ARBA00023163"/>
    </source>
</evidence>
<dbReference type="GO" id="GO:0003700">
    <property type="term" value="F:DNA-binding transcription factor activity"/>
    <property type="evidence" value="ECO:0007669"/>
    <property type="project" value="InterPro"/>
</dbReference>
<dbReference type="PRINTS" id="PR00035">
    <property type="entry name" value="HTHGNTR"/>
</dbReference>
<dbReference type="EMBL" id="QKOE01000001">
    <property type="protein sequence ID" value="PZA18486.1"/>
    <property type="molecule type" value="Genomic_DNA"/>
</dbReference>